<reference evidence="1 2" key="1">
    <citation type="submission" date="2023-06" db="EMBL/GenBank/DDBJ databases">
        <title>Identification and characterization of horizontal gene transfer across gut microbiota members of farm animals based on homology search.</title>
        <authorList>
            <person name="Schwarzerova J."/>
            <person name="Nykrynova M."/>
            <person name="Jureckova K."/>
            <person name="Cejkova D."/>
            <person name="Rychlik I."/>
        </authorList>
    </citation>
    <scope>NUCLEOTIDE SEQUENCE [LARGE SCALE GENOMIC DNA]</scope>
    <source>
        <strain evidence="1 2">105_WCHN</strain>
    </source>
</reference>
<name>A0ABT7VRF5_9LACO</name>
<reference evidence="1 2" key="3">
    <citation type="submission" date="2023-06" db="EMBL/GenBank/DDBJ databases">
        <authorList>
            <person name="Zeman M."/>
            <person name="Kubasova T."/>
            <person name="Jahodarova E."/>
            <person name="Nykrynova M."/>
            <person name="Rychlik I."/>
        </authorList>
    </citation>
    <scope>NUCLEOTIDE SEQUENCE [LARGE SCALE GENOMIC DNA]</scope>
    <source>
        <strain evidence="1 2">105_WCHN</strain>
    </source>
</reference>
<dbReference type="EMBL" id="JAUDEO010000067">
    <property type="protein sequence ID" value="MDM8334614.1"/>
    <property type="molecule type" value="Genomic_DNA"/>
</dbReference>
<protein>
    <submittedName>
        <fullName evidence="1">Uncharacterized protein</fullName>
    </submittedName>
</protein>
<accession>A0ABT7VRF5</accession>
<gene>
    <name evidence="1" type="ORF">QUW46_08560</name>
</gene>
<dbReference type="RefSeq" id="WP_289561267.1">
    <property type="nucleotide sequence ID" value="NZ_JAUDEO010000067.1"/>
</dbReference>
<evidence type="ECO:0000313" key="2">
    <source>
        <dbReference type="Proteomes" id="UP001529423"/>
    </source>
</evidence>
<proteinExistence type="predicted"/>
<dbReference type="Proteomes" id="UP001529423">
    <property type="component" value="Unassembled WGS sequence"/>
</dbReference>
<reference evidence="2" key="2">
    <citation type="submission" date="2023-06" db="EMBL/GenBank/DDBJ databases">
        <title>Identification and characterization of horizontal gene transfer across gut microbiota members of farm animals based on homology search.</title>
        <authorList>
            <person name="Zeman M."/>
            <person name="Kubasova T."/>
            <person name="Jahodarova E."/>
            <person name="Nykrynova M."/>
            <person name="Rychlik I."/>
        </authorList>
    </citation>
    <scope>NUCLEOTIDE SEQUENCE [LARGE SCALE GENOMIC DNA]</scope>
    <source>
        <strain evidence="2">105_WCHN</strain>
    </source>
</reference>
<evidence type="ECO:0000313" key="1">
    <source>
        <dbReference type="EMBL" id="MDM8334614.1"/>
    </source>
</evidence>
<comment type="caution">
    <text evidence="1">The sequence shown here is derived from an EMBL/GenBank/DDBJ whole genome shotgun (WGS) entry which is preliminary data.</text>
</comment>
<sequence>MSLMQDTQNIKKTDEQVYLITLVRQSADRPMYLDHMVYQTTAAGQKFMANLADAFDKAGYRKEKTNADHYELNNGLDKITLTGKSQSVFQG</sequence>
<organism evidence="1 2">
    <name type="scientific">Limosilactobacillus panis</name>
    <dbReference type="NCBI Taxonomy" id="47493"/>
    <lineage>
        <taxon>Bacteria</taxon>
        <taxon>Bacillati</taxon>
        <taxon>Bacillota</taxon>
        <taxon>Bacilli</taxon>
        <taxon>Lactobacillales</taxon>
        <taxon>Lactobacillaceae</taxon>
        <taxon>Limosilactobacillus</taxon>
    </lineage>
</organism>
<keyword evidence="2" id="KW-1185">Reference proteome</keyword>